<keyword evidence="1" id="KW-0472">Membrane</keyword>
<dbReference type="Pfam" id="PF15860">
    <property type="entry name" value="DUF4728"/>
    <property type="match status" value="1"/>
</dbReference>
<feature type="transmembrane region" description="Helical" evidence="1">
    <location>
        <begin position="79"/>
        <end position="96"/>
    </location>
</feature>
<dbReference type="AlphaFoldDB" id="A0A1I8QF04"/>
<dbReference type="VEuPathDB" id="VectorBase:SCAU016524"/>
<evidence type="ECO:0000313" key="2">
    <source>
        <dbReference type="EnsemblMetazoa" id="SCAU016524-PA"/>
    </source>
</evidence>
<feature type="transmembrane region" description="Helical" evidence="1">
    <location>
        <begin position="103"/>
        <end position="124"/>
    </location>
</feature>
<proteinExistence type="predicted"/>
<keyword evidence="3" id="KW-1185">Reference proteome</keyword>
<evidence type="ECO:0000313" key="3">
    <source>
        <dbReference type="Proteomes" id="UP000095300"/>
    </source>
</evidence>
<gene>
    <name evidence="2" type="primary">106092233</name>
</gene>
<dbReference type="InterPro" id="IPR031720">
    <property type="entry name" value="DUF4728"/>
</dbReference>
<organism evidence="2 3">
    <name type="scientific">Stomoxys calcitrans</name>
    <name type="common">Stable fly</name>
    <name type="synonym">Conops calcitrans</name>
    <dbReference type="NCBI Taxonomy" id="35570"/>
    <lineage>
        <taxon>Eukaryota</taxon>
        <taxon>Metazoa</taxon>
        <taxon>Ecdysozoa</taxon>
        <taxon>Arthropoda</taxon>
        <taxon>Hexapoda</taxon>
        <taxon>Insecta</taxon>
        <taxon>Pterygota</taxon>
        <taxon>Neoptera</taxon>
        <taxon>Endopterygota</taxon>
        <taxon>Diptera</taxon>
        <taxon>Brachycera</taxon>
        <taxon>Muscomorpha</taxon>
        <taxon>Muscoidea</taxon>
        <taxon>Muscidae</taxon>
        <taxon>Stomoxys</taxon>
    </lineage>
</organism>
<dbReference type="EnsemblMetazoa" id="SCAU016524-RA">
    <property type="protein sequence ID" value="SCAU016524-PA"/>
    <property type="gene ID" value="SCAU016524"/>
</dbReference>
<dbReference type="Proteomes" id="UP000095300">
    <property type="component" value="Unassembled WGS sequence"/>
</dbReference>
<sequence>MGFASTRSIGNVFMGFIYMALIVAIFLILTQDLLNDLTKDSSYKDTETMGSGCIKKKNYLGIVVDFFDNILDSELLHHLARHTMQLFLLILLVMGLKMQRHLLMLPWIIVNIVGLIIVTLWGVFVYTMKLIVEDDIAFTASELQFIAFVFVCWFGIFPIYKAYKMIKDFNNLPRYRGKLIHTSTYI</sequence>
<keyword evidence="1" id="KW-0812">Transmembrane</keyword>
<dbReference type="KEGG" id="scac:106092233"/>
<feature type="transmembrane region" description="Helical" evidence="1">
    <location>
        <begin position="136"/>
        <end position="160"/>
    </location>
</feature>
<dbReference type="OrthoDB" id="8118226at2759"/>
<reference evidence="2" key="1">
    <citation type="submission" date="2020-05" db="UniProtKB">
        <authorList>
            <consortium name="EnsemblMetazoa"/>
        </authorList>
    </citation>
    <scope>IDENTIFICATION</scope>
    <source>
        <strain evidence="2">USDA</strain>
    </source>
</reference>
<protein>
    <submittedName>
        <fullName evidence="2">Uncharacterized protein</fullName>
    </submittedName>
</protein>
<evidence type="ECO:0000256" key="1">
    <source>
        <dbReference type="SAM" id="Phobius"/>
    </source>
</evidence>
<name>A0A1I8QF04_STOCA</name>
<keyword evidence="1" id="KW-1133">Transmembrane helix</keyword>
<feature type="transmembrane region" description="Helical" evidence="1">
    <location>
        <begin position="12"/>
        <end position="30"/>
    </location>
</feature>
<accession>A0A1I8QF04</accession>